<dbReference type="Gene3D" id="1.20.58.530">
    <property type="match status" value="1"/>
</dbReference>
<evidence type="ECO:0000256" key="4">
    <source>
        <dbReference type="ARBA" id="ARBA00023175"/>
    </source>
</evidence>
<evidence type="ECO:0000256" key="3">
    <source>
        <dbReference type="ARBA" id="ARBA00023123"/>
    </source>
</evidence>
<dbReference type="GO" id="GO:0016020">
    <property type="term" value="C:membrane"/>
    <property type="evidence" value="ECO:0007669"/>
    <property type="project" value="TreeGrafter"/>
</dbReference>
<keyword evidence="2 6" id="KW-0067">ATP-binding</keyword>
<dbReference type="GO" id="GO:0000146">
    <property type="term" value="F:microfilament motor activity"/>
    <property type="evidence" value="ECO:0007669"/>
    <property type="project" value="TreeGrafter"/>
</dbReference>
<dbReference type="GO" id="GO:0005524">
    <property type="term" value="F:ATP binding"/>
    <property type="evidence" value="ECO:0007669"/>
    <property type="project" value="UniProtKB-UniRule"/>
</dbReference>
<dbReference type="Gene3D" id="3.40.850.10">
    <property type="entry name" value="Kinesin motor domain"/>
    <property type="match status" value="2"/>
</dbReference>
<dbReference type="InterPro" id="IPR001609">
    <property type="entry name" value="Myosin_head_motor_dom-like"/>
</dbReference>
<dbReference type="GO" id="GO:0005737">
    <property type="term" value="C:cytoplasm"/>
    <property type="evidence" value="ECO:0007669"/>
    <property type="project" value="TreeGrafter"/>
</dbReference>
<keyword evidence="3 6" id="KW-0518">Myosin</keyword>
<dbReference type="PROSITE" id="PS51456">
    <property type="entry name" value="MYOSIN_MOTOR"/>
    <property type="match status" value="1"/>
</dbReference>
<keyword evidence="4 6" id="KW-0505">Motor protein</keyword>
<accession>A0A086IZH9</accession>
<feature type="compositionally biased region" description="Basic and acidic residues" evidence="7">
    <location>
        <begin position="679"/>
        <end position="744"/>
    </location>
</feature>
<evidence type="ECO:0000259" key="8">
    <source>
        <dbReference type="PROSITE" id="PS51456"/>
    </source>
</evidence>
<name>A0A086IZH9_NEMA1</name>
<dbReference type="EMBL" id="AKIJ01000005">
    <property type="protein sequence ID" value="KFG25297.1"/>
    <property type="molecule type" value="Genomic_DNA"/>
</dbReference>
<dbReference type="SUPFAM" id="SSF52540">
    <property type="entry name" value="P-loop containing nucleoside triphosphate hydrolases"/>
    <property type="match status" value="1"/>
</dbReference>
<dbReference type="GeneID" id="77677041"/>
<protein>
    <recommendedName>
        <fullName evidence="8">Myosin motor domain-containing protein</fullName>
    </recommendedName>
</protein>
<dbReference type="AlphaFoldDB" id="A0A086IZH9"/>
<dbReference type="RefSeq" id="XP_052903852.1">
    <property type="nucleotide sequence ID" value="XM_053049681.1"/>
</dbReference>
<feature type="region of interest" description="Disordered" evidence="7">
    <location>
        <begin position="679"/>
        <end position="757"/>
    </location>
</feature>
<comment type="caution">
    <text evidence="9">The sequence shown here is derived from an EMBL/GenBank/DDBJ whole genome shotgun (WGS) entry which is preliminary data.</text>
</comment>
<dbReference type="Pfam" id="PF00063">
    <property type="entry name" value="Myosin_head"/>
    <property type="match status" value="2"/>
</dbReference>
<feature type="domain" description="Myosin motor" evidence="8">
    <location>
        <begin position="1"/>
        <end position="492"/>
    </location>
</feature>
<dbReference type="HOGENOM" id="CLU_266478_0_0_1"/>
<feature type="compositionally biased region" description="Polar residues" evidence="7">
    <location>
        <begin position="745"/>
        <end position="756"/>
    </location>
</feature>
<keyword evidence="5 6" id="KW-0009">Actin-binding</keyword>
<comment type="similarity">
    <text evidence="6">Belongs to the TRAFAC class myosin-kinesin ATPase superfamily. Myosin family.</text>
</comment>
<evidence type="ECO:0000256" key="2">
    <source>
        <dbReference type="ARBA" id="ARBA00022840"/>
    </source>
</evidence>
<evidence type="ECO:0000313" key="9">
    <source>
        <dbReference type="EMBL" id="KFG25297.1"/>
    </source>
</evidence>
<dbReference type="Proteomes" id="UP000054524">
    <property type="component" value="Unassembled WGS sequence"/>
</dbReference>
<dbReference type="InterPro" id="IPR036961">
    <property type="entry name" value="Kinesin_motor_dom_sf"/>
</dbReference>
<evidence type="ECO:0000256" key="6">
    <source>
        <dbReference type="PROSITE-ProRule" id="PRU00782"/>
    </source>
</evidence>
<reference evidence="9 10" key="1">
    <citation type="journal article" date="2014" name="Genome Announc.">
        <title>Genome Sequence of the Microsporidian Species Nematocida sp1 Strain ERTm6 (ATCC PRA-372).</title>
        <authorList>
            <person name="Bakowski M.A."/>
            <person name="Priest M."/>
            <person name="Young S."/>
            <person name="Cuomo C.A."/>
            <person name="Troemel E.R."/>
        </authorList>
    </citation>
    <scope>NUCLEOTIDE SEQUENCE [LARGE SCALE GENOMIC DNA]</scope>
    <source>
        <strain evidence="9 10">ERTm6</strain>
    </source>
</reference>
<dbReference type="GO" id="GO:0051015">
    <property type="term" value="F:actin filament binding"/>
    <property type="evidence" value="ECO:0007669"/>
    <property type="project" value="TreeGrafter"/>
</dbReference>
<feature type="binding site" evidence="6">
    <location>
        <begin position="85"/>
        <end position="92"/>
    </location>
    <ligand>
        <name>ATP</name>
        <dbReference type="ChEBI" id="CHEBI:30616"/>
    </ligand>
</feature>
<dbReference type="GO" id="GO:0016459">
    <property type="term" value="C:myosin complex"/>
    <property type="evidence" value="ECO:0007669"/>
    <property type="project" value="UniProtKB-KW"/>
</dbReference>
<dbReference type="CDD" id="cd00124">
    <property type="entry name" value="MYSc"/>
    <property type="match status" value="1"/>
</dbReference>
<dbReference type="SMART" id="SM00242">
    <property type="entry name" value="MYSc"/>
    <property type="match status" value="1"/>
</dbReference>
<dbReference type="PRINTS" id="PR00193">
    <property type="entry name" value="MYOSINHEAVY"/>
</dbReference>
<evidence type="ECO:0000313" key="10">
    <source>
        <dbReference type="Proteomes" id="UP000054524"/>
    </source>
</evidence>
<organism evidence="9 10">
    <name type="scientific">Nematocida ausubeli (strain ATCC PRA-371 / ERTm2)</name>
    <name type="common">Nematode killer fungus</name>
    <dbReference type="NCBI Taxonomy" id="1913371"/>
    <lineage>
        <taxon>Eukaryota</taxon>
        <taxon>Fungi</taxon>
        <taxon>Fungi incertae sedis</taxon>
        <taxon>Microsporidia</taxon>
        <taxon>Nematocida</taxon>
    </lineage>
</organism>
<comment type="caution">
    <text evidence="6">Lacks conserved residue(s) required for the propagation of feature annotation.</text>
</comment>
<evidence type="ECO:0000256" key="7">
    <source>
        <dbReference type="SAM" id="MobiDB-lite"/>
    </source>
</evidence>
<keyword evidence="1 6" id="KW-0547">Nucleotide-binding</keyword>
<proteinExistence type="inferred from homology"/>
<evidence type="ECO:0000256" key="1">
    <source>
        <dbReference type="ARBA" id="ARBA00022741"/>
    </source>
</evidence>
<dbReference type="Gene3D" id="1.20.120.720">
    <property type="entry name" value="Myosin VI head, motor domain, U50 subdomain"/>
    <property type="match status" value="2"/>
</dbReference>
<gene>
    <name evidence="9" type="ORF">NESG_02068</name>
</gene>
<dbReference type="GO" id="GO:0007015">
    <property type="term" value="P:actin filament organization"/>
    <property type="evidence" value="ECO:0007669"/>
    <property type="project" value="TreeGrafter"/>
</dbReference>
<keyword evidence="10" id="KW-1185">Reference proteome</keyword>
<evidence type="ECO:0000256" key="5">
    <source>
        <dbReference type="ARBA" id="ARBA00023203"/>
    </source>
</evidence>
<sequence>MENLSEVKVFSEQEIVNILRHRYNNNIIYTFTGRLLISINPYRLIDIYNVPEYAYNVKHPHIYTVAENAYQGVRHGMNQVIILSGESGSGKSVNANYILKYLGNKESAESTDRITYVSDILELFGNASTDNNNNSSRFGKYTEILYKNSKVSRITIKAFLLEKSRADNNSEGSNFHAIMMITGILNERCKESLNKLDSIMEAFCALRICKYAVIEIFKYLILVKYLIDIDVSSDIVVDTRISHILGVHNDLLHGLLSKKYMKMGNEVIIKEKTHKERVTVKNTLIRIVYERLFKLVVNILNEAINRSENSVSCNCTKDSCNIQDTDIFRKPSMNIDTFLQEVLKDPLDINMNIIDIDTNRGKDENTIGILDIYGFEIMNENGFDQLCINYANERIHSEYITRVINENISALQEEGVAMDINIIEGDRAFNGPHGIINLLQEETLLPCGSIKNWLTRVSHNKGIRVYDTNIEVEHYSGRVRYNANEFIEKNNNAYSDVYDVLNKTGIKLLQQDESMIGRMTSKGILSEFKESLNNLLHEINKDNVEYVRCIKPGQDIFNDEYVKRQLKMSGVFETVKIFMLGYHMKYTKDEYAQKYMEDAIEGDGIQVGKKYIFVTEAAHNRIEKERIRKEEEKRERIRREEELELERIKKEKEEQEALEKIKKEQEEQEKIKKEQEEQERLRKEQEEQERLRREEEEQERLRKEQEEQKEQERLRREQEELEKIQKEKEEQESHEEANPDDHDNLQQSHVNPLKNSQRIKREELEMIKSELERIKLIKKKEKSVNYEYDDNSSDILPNYPVSNEALAETCNNCSKIEDKYTLQGIYLMEKEDEIIRLKNELDRNVRIISDKDMLIRDLSQKIEVMLYNISTGEYYKTTTKPLKSEPQNNVIFKKIIKIFLRNIPEKYPSYYSSVGCAFSLFRISALCAGSIPGNIHVVIDAFSDEAMRVLQNDRNTLDRNTYNKSCTILCAFFLGNSIFIARTSPGKETEAMVQKVFSAGCTALVDEIISFGFDFLFSKSEEGGLFLSRILNKRPSLETVISHLKMIHQTLCHFHIPPAVISCIFTYIVQVVDQSGFECLAKKKEIGIKHIVYLNNSINTLTAFLLDIIPMGTGYFPQLQGFTEFVEMQRKGAITGSALIFKIGPFFSSAKLKACVSALLPELRSKYTDKLQQALMDAEDDEDSAKEVVLPVLPMPLGAASDDPHSLYTALLTSPEREKLASLLQEHGLETEWIIRPERPHVK</sequence>
<dbReference type="InterPro" id="IPR027417">
    <property type="entry name" value="P-loop_NTPase"/>
</dbReference>
<dbReference type="PANTHER" id="PTHR13140">
    <property type="entry name" value="MYOSIN"/>
    <property type="match status" value="1"/>
</dbReference>
<dbReference type="PANTHER" id="PTHR13140:SF706">
    <property type="entry name" value="DILUTE CLASS UNCONVENTIONAL MYOSIN, ISOFORM C"/>
    <property type="match status" value="1"/>
</dbReference>